<dbReference type="OrthoDB" id="5363079at2759"/>
<feature type="compositionally biased region" description="Basic and acidic residues" evidence="1">
    <location>
        <begin position="1473"/>
        <end position="1495"/>
    </location>
</feature>
<feature type="region of interest" description="Disordered" evidence="1">
    <location>
        <begin position="726"/>
        <end position="797"/>
    </location>
</feature>
<reference evidence="3" key="1">
    <citation type="submission" date="2020-01" db="EMBL/GenBank/DDBJ databases">
        <authorList>
            <consortium name="DOE Joint Genome Institute"/>
            <person name="Haridas S."/>
            <person name="Albert R."/>
            <person name="Binder M."/>
            <person name="Bloem J."/>
            <person name="Labutti K."/>
            <person name="Salamov A."/>
            <person name="Andreopoulos B."/>
            <person name="Baker S.E."/>
            <person name="Barry K."/>
            <person name="Bills G."/>
            <person name="Bluhm B.H."/>
            <person name="Cannon C."/>
            <person name="Castanera R."/>
            <person name="Culley D.E."/>
            <person name="Daum C."/>
            <person name="Ezra D."/>
            <person name="Gonzalez J.B."/>
            <person name="Henrissat B."/>
            <person name="Kuo A."/>
            <person name="Liang C."/>
            <person name="Lipzen A."/>
            <person name="Lutzoni F."/>
            <person name="Magnuson J."/>
            <person name="Mondo S."/>
            <person name="Nolan M."/>
            <person name="Ohm R."/>
            <person name="Pangilinan J."/>
            <person name="Park H.-J."/>
            <person name="Ramirez L."/>
            <person name="Alfaro M."/>
            <person name="Sun H."/>
            <person name="Tritt A."/>
            <person name="Yoshinaga Y."/>
            <person name="Zwiers L.-H."/>
            <person name="Turgeon B.G."/>
            <person name="Goodwin S.B."/>
            <person name="Spatafora J.W."/>
            <person name="Crous P.W."/>
            <person name="Grigoriev I.V."/>
        </authorList>
    </citation>
    <scope>NUCLEOTIDE SEQUENCE</scope>
    <source>
        <strain evidence="3">IPT5</strain>
    </source>
</reference>
<dbReference type="InterPro" id="IPR011564">
    <property type="entry name" value="Telomer_end-bd_POT1/Cdc13"/>
</dbReference>
<dbReference type="GO" id="GO:0000781">
    <property type="term" value="C:chromosome, telomeric region"/>
    <property type="evidence" value="ECO:0007669"/>
    <property type="project" value="InterPro"/>
</dbReference>
<feature type="compositionally biased region" description="Low complexity" evidence="1">
    <location>
        <begin position="144"/>
        <end position="157"/>
    </location>
</feature>
<dbReference type="GO" id="GO:0003677">
    <property type="term" value="F:DNA binding"/>
    <property type="evidence" value="ECO:0007669"/>
    <property type="project" value="InterPro"/>
</dbReference>
<organism evidence="3 4">
    <name type="scientific">Plenodomus tracheiphilus IPT5</name>
    <dbReference type="NCBI Taxonomy" id="1408161"/>
    <lineage>
        <taxon>Eukaryota</taxon>
        <taxon>Fungi</taxon>
        <taxon>Dikarya</taxon>
        <taxon>Ascomycota</taxon>
        <taxon>Pezizomycotina</taxon>
        <taxon>Dothideomycetes</taxon>
        <taxon>Pleosporomycetidae</taxon>
        <taxon>Pleosporales</taxon>
        <taxon>Pleosporineae</taxon>
        <taxon>Leptosphaeriaceae</taxon>
        <taxon>Plenodomus</taxon>
    </lineage>
</organism>
<feature type="region of interest" description="Disordered" evidence="1">
    <location>
        <begin position="133"/>
        <end position="157"/>
    </location>
</feature>
<feature type="compositionally biased region" description="Basic and acidic residues" evidence="1">
    <location>
        <begin position="660"/>
        <end position="677"/>
    </location>
</feature>
<accession>A0A6A7ARC1</accession>
<feature type="region of interest" description="Disordered" evidence="1">
    <location>
        <begin position="347"/>
        <end position="369"/>
    </location>
</feature>
<dbReference type="GO" id="GO:0000723">
    <property type="term" value="P:telomere maintenance"/>
    <property type="evidence" value="ECO:0007669"/>
    <property type="project" value="InterPro"/>
</dbReference>
<name>A0A6A7ARC1_9PLEO</name>
<feature type="region of interest" description="Disordered" evidence="1">
    <location>
        <begin position="897"/>
        <end position="1010"/>
    </location>
</feature>
<feature type="compositionally biased region" description="Polar residues" evidence="1">
    <location>
        <begin position="1260"/>
        <end position="1273"/>
    </location>
</feature>
<feature type="compositionally biased region" description="Polar residues" evidence="1">
    <location>
        <begin position="1112"/>
        <end position="1130"/>
    </location>
</feature>
<feature type="compositionally biased region" description="Polar residues" evidence="1">
    <location>
        <begin position="1141"/>
        <end position="1159"/>
    </location>
</feature>
<feature type="region of interest" description="Disordered" evidence="1">
    <location>
        <begin position="1248"/>
        <end position="1299"/>
    </location>
</feature>
<feature type="region of interest" description="Disordered" evidence="1">
    <location>
        <begin position="257"/>
        <end position="277"/>
    </location>
</feature>
<feature type="compositionally biased region" description="Low complexity" evidence="1">
    <location>
        <begin position="1286"/>
        <end position="1295"/>
    </location>
</feature>
<feature type="compositionally biased region" description="Polar residues" evidence="1">
    <location>
        <begin position="940"/>
        <end position="1002"/>
    </location>
</feature>
<feature type="compositionally biased region" description="Polar residues" evidence="1">
    <location>
        <begin position="618"/>
        <end position="627"/>
    </location>
</feature>
<dbReference type="SUPFAM" id="SSF50249">
    <property type="entry name" value="Nucleic acid-binding proteins"/>
    <property type="match status" value="1"/>
</dbReference>
<feature type="region of interest" description="Disordered" evidence="1">
    <location>
        <begin position="1473"/>
        <end position="1501"/>
    </location>
</feature>
<feature type="region of interest" description="Disordered" evidence="1">
    <location>
        <begin position="294"/>
        <end position="313"/>
    </location>
</feature>
<evidence type="ECO:0000259" key="2">
    <source>
        <dbReference type="SMART" id="SM00976"/>
    </source>
</evidence>
<evidence type="ECO:0000313" key="3">
    <source>
        <dbReference type="EMBL" id="KAF2844718.1"/>
    </source>
</evidence>
<gene>
    <name evidence="3" type="ORF">T440DRAFT_461676</name>
</gene>
<sequence>MEQPRISDLTPALPARESKQFRASVILIWPYSSSQRQFALLLADPDFRLRRRNGQVRARFTGSSAKAIATTGVGIGDEVLLSLRGAQFLKEGAVQTPGRSIDWELEYSQTVLVQVFRNGGEIANLELIDVAPTPMPQSPPHRVSLGGPSPSQQWSSPAVLKRVRLSDGPFFEAPYDPFAEDTELGHDKKRRRRSYRDWKAWTCSARTPSPEKDGAMEEDLGDELEQLSPKRAQQLPDTPVSPSRPEQLSVAAGLLERPAEEDQQHSTNSEELLSSETDANANVRLRPGHDHQYHELYAGPDEVPPEDSQYAFGGDTEIDTEVNTEEEDAAQDEPEGVSMTTTVANTEEEHTDNGLHRRWSNPSEPDVGSAADAVAPERISTAHILSDIAEAPRAPIPQNSDEDIITAIKETATLNTAPRITMPPPTLPILQMDDAAPVILDLLAPVGREPSSPKLKPLDSSTLPLPSPFPGDIDTNMVSYQDYFAANQDTTIPETGMNEEQELPSDADYIMETSFFSSIGSSKDPSLHPNHESAFTPVRFTFGMDGAGWSRPLDLSSPAPEGATVQETPQVDADDSLRVFRVDGEGAVAAQRHISISPTRDMADNESRHPYAIEDNKTSPTCSSQQAAPDVIELSSGSEAETSEESGTEDEMEGMAVEVGSEHSQENHDQHDDEHNDEGIQETGAVSAIVDLGSPADDTKDAELDISPIPMYINEVTPEADEFTRLTQQKSALESHQDVPSLSQDDDPQSKDPENYSEFVDLDYAPKPSHTAAETQQTTARIPPQQLLDRKPDAADADLSSSLAIAPRTALDGMDNHTQDAFDFEEAFHNSEPPMHDDELRYPDVKMESIEDDSIFESLTQLTREGHEGTPEGSPEELVIAVPEIGGRVGELHTVAVPATGPARNTRSKLSITVSPTRDRTHTPRRTTRSTRSNASVTRDTLSPVETRSRATFSTSQEPSQTSPYRLRSQSKLLSPVKISSETAPARTGRSSRTQASQSHETSQAERDHSLPDAILLDLGIFDPSYDPSASQGRFSNVTYVRDSEEDSVRSEHSLSTAYQTDAQAWLYSDPVQPSGSTKELEGLKLPPASAPEPKTRSRGKQANIHVARQAVRSSSPAHPTSPFSVQSIAGSPGRRLRSAGSANAPSEADSSVRQPSPVVSDNAVELEDPTTPKAVLHQAGAPLDENESTLAGVASDFHQQTDPYKLMRSSPPPVITTSFPTVNHHLATGKGTLITPDDTQQYTMESQPSINTFKRDDSSLITPEPTQATSFGLRSFDANKTAVNPSSDPSTDSTPPLPSIGLSTPLAYYTPLHSLSFFLNRSSQYHSSLNPDILALVTSDSTPPTRARRGPKHFFTTLHITDLATFPKQTTVNIFRPYESALPIAHTGDVILLRAFDVKSVKGEAGLRSAEESSWCVWRWGKPCWGAKRGALGEIRAREEVKGPEVERGPGEWAEVERIRWWFEGVVKGELEKEVEKGQGKAEESSQRVTRSQDRVGSQL</sequence>
<feature type="compositionally biased region" description="Low complexity" evidence="1">
    <location>
        <begin position="930"/>
        <end position="939"/>
    </location>
</feature>
<feature type="compositionally biased region" description="Polar residues" evidence="1">
    <location>
        <begin position="903"/>
        <end position="916"/>
    </location>
</feature>
<protein>
    <recommendedName>
        <fullName evidence="2">Telomeric single stranded DNA binding POT1/Cdc13 domain-containing protein</fullName>
    </recommendedName>
</protein>
<feature type="compositionally biased region" description="Acidic residues" evidence="1">
    <location>
        <begin position="641"/>
        <end position="653"/>
    </location>
</feature>
<dbReference type="EMBL" id="MU006366">
    <property type="protein sequence ID" value="KAF2844718.1"/>
    <property type="molecule type" value="Genomic_DNA"/>
</dbReference>
<dbReference type="SMART" id="SM00976">
    <property type="entry name" value="Telo_bind"/>
    <property type="match status" value="1"/>
</dbReference>
<feature type="region of interest" description="Disordered" evidence="1">
    <location>
        <begin position="612"/>
        <end position="677"/>
    </location>
</feature>
<feature type="compositionally biased region" description="Polar residues" evidence="1">
    <location>
        <begin position="726"/>
        <end position="743"/>
    </location>
</feature>
<dbReference type="Gene3D" id="2.40.50.140">
    <property type="entry name" value="Nucleic acid-binding proteins"/>
    <property type="match status" value="1"/>
</dbReference>
<dbReference type="Proteomes" id="UP000799423">
    <property type="component" value="Unassembled WGS sequence"/>
</dbReference>
<evidence type="ECO:0000256" key="1">
    <source>
        <dbReference type="SAM" id="MobiDB-lite"/>
    </source>
</evidence>
<proteinExistence type="predicted"/>
<feature type="domain" description="Telomeric single stranded DNA binding POT1/Cdc13" evidence="2">
    <location>
        <begin position="1310"/>
        <end position="1465"/>
    </location>
</feature>
<dbReference type="InterPro" id="IPR012340">
    <property type="entry name" value="NA-bd_OB-fold"/>
</dbReference>
<feature type="region of interest" description="Disordered" evidence="1">
    <location>
        <begin position="1069"/>
        <end position="1159"/>
    </location>
</feature>
<evidence type="ECO:0000313" key="4">
    <source>
        <dbReference type="Proteomes" id="UP000799423"/>
    </source>
</evidence>
<keyword evidence="4" id="KW-1185">Reference proteome</keyword>